<dbReference type="SUPFAM" id="SSF51556">
    <property type="entry name" value="Metallo-dependent hydrolases"/>
    <property type="match status" value="1"/>
</dbReference>
<dbReference type="InterPro" id="IPR001365">
    <property type="entry name" value="A_deaminase_dom"/>
</dbReference>
<comment type="cofactor">
    <cofactor evidence="1">
        <name>Zn(2+)</name>
        <dbReference type="ChEBI" id="CHEBI:29105"/>
    </cofactor>
</comment>
<evidence type="ECO:0000259" key="6">
    <source>
        <dbReference type="Pfam" id="PF00962"/>
    </source>
</evidence>
<protein>
    <submittedName>
        <fullName evidence="7">Adenosine deaminase</fullName>
    </submittedName>
</protein>
<evidence type="ECO:0000313" key="8">
    <source>
        <dbReference type="Proteomes" id="UP000653076"/>
    </source>
</evidence>
<evidence type="ECO:0000256" key="1">
    <source>
        <dbReference type="ARBA" id="ARBA00001947"/>
    </source>
</evidence>
<dbReference type="PANTHER" id="PTHR43114">
    <property type="entry name" value="ADENINE DEAMINASE"/>
    <property type="match status" value="1"/>
</dbReference>
<organism evidence="7 8">
    <name type="scientific">Micromonospora qiuiae</name>
    <dbReference type="NCBI Taxonomy" id="502268"/>
    <lineage>
        <taxon>Bacteria</taxon>
        <taxon>Bacillati</taxon>
        <taxon>Actinomycetota</taxon>
        <taxon>Actinomycetes</taxon>
        <taxon>Micromonosporales</taxon>
        <taxon>Micromonosporaceae</taxon>
        <taxon>Micromonospora</taxon>
    </lineage>
</organism>
<keyword evidence="5" id="KW-0862">Zinc</keyword>
<name>A0ABQ4JLV8_9ACTN</name>
<dbReference type="NCBIfam" id="TIGR01430">
    <property type="entry name" value="aden_deam"/>
    <property type="match status" value="1"/>
</dbReference>
<accession>A0ABQ4JLV8</accession>
<feature type="domain" description="Adenosine deaminase" evidence="6">
    <location>
        <begin position="38"/>
        <end position="358"/>
    </location>
</feature>
<evidence type="ECO:0000256" key="2">
    <source>
        <dbReference type="ARBA" id="ARBA00006676"/>
    </source>
</evidence>
<dbReference type="Pfam" id="PF00962">
    <property type="entry name" value="A_deaminase"/>
    <property type="match status" value="1"/>
</dbReference>
<keyword evidence="4" id="KW-0378">Hydrolase</keyword>
<gene>
    <name evidence="7" type="ORF">Vqi01_57290</name>
</gene>
<proteinExistence type="inferred from homology"/>
<evidence type="ECO:0000313" key="7">
    <source>
        <dbReference type="EMBL" id="GIJ30567.1"/>
    </source>
</evidence>
<keyword evidence="3" id="KW-0479">Metal-binding</keyword>
<comment type="caution">
    <text evidence="7">The sequence shown here is derived from an EMBL/GenBank/DDBJ whole genome shotgun (WGS) entry which is preliminary data.</text>
</comment>
<keyword evidence="8" id="KW-1185">Reference proteome</keyword>
<sequence length="382" mass="41814">MPSYPQDPTNHCGEPRIGTVTTAEPLGADRDEMIQRLPKVETHVHLEGSIRPGTLLRIARRHGLDFGRLDEAGITDLFRFRSFRHFTELYEQCCAALREPADLQLLTEELAEAAHGQNVRHLEVTFSPGTHWRGSGMPFDEQLDAVRRGAEEAWRRVGVSMRFVVDHVRGESVEECQQIAEWAVAGGPGGVVGLGLGGFEPGRPASLFAEPIRWAAARGVPFVPHAGEAVGPEGVWDCLAFHPPRIAHGIRAVEDPALVRVLRERGVVLDVCLTSNLRTGVVSTPQAHPLRRLWEAGVRMTLNTDDPSMFHTDLVAEHRLAARWHGFTVAQLAGMTMIAVEAALLPESARMKLRERVRAELDALGIVPAYPPGATRSVAAAG</sequence>
<evidence type="ECO:0000256" key="3">
    <source>
        <dbReference type="ARBA" id="ARBA00022723"/>
    </source>
</evidence>
<dbReference type="PANTHER" id="PTHR43114:SF6">
    <property type="entry name" value="ADENINE DEAMINASE"/>
    <property type="match status" value="1"/>
</dbReference>
<reference evidence="7 8" key="1">
    <citation type="submission" date="2021-01" db="EMBL/GenBank/DDBJ databases">
        <title>Whole genome shotgun sequence of Verrucosispora qiuiae NBRC 106684.</title>
        <authorList>
            <person name="Komaki H."/>
            <person name="Tamura T."/>
        </authorList>
    </citation>
    <scope>NUCLEOTIDE SEQUENCE [LARGE SCALE GENOMIC DNA]</scope>
    <source>
        <strain evidence="7 8">NBRC 106684</strain>
    </source>
</reference>
<evidence type="ECO:0000256" key="5">
    <source>
        <dbReference type="ARBA" id="ARBA00022833"/>
    </source>
</evidence>
<dbReference type="InterPro" id="IPR006330">
    <property type="entry name" value="Ado/ade_deaminase"/>
</dbReference>
<dbReference type="Gene3D" id="3.20.20.140">
    <property type="entry name" value="Metal-dependent hydrolases"/>
    <property type="match status" value="1"/>
</dbReference>
<comment type="similarity">
    <text evidence="2">Belongs to the metallo-dependent hydrolases superfamily. Adenosine and AMP deaminases family.</text>
</comment>
<evidence type="ECO:0000256" key="4">
    <source>
        <dbReference type="ARBA" id="ARBA00022801"/>
    </source>
</evidence>
<dbReference type="InterPro" id="IPR032466">
    <property type="entry name" value="Metal_Hydrolase"/>
</dbReference>
<dbReference type="EMBL" id="BOPC01000120">
    <property type="protein sequence ID" value="GIJ30567.1"/>
    <property type="molecule type" value="Genomic_DNA"/>
</dbReference>
<dbReference type="Proteomes" id="UP000653076">
    <property type="component" value="Unassembled WGS sequence"/>
</dbReference>